<evidence type="ECO:0000313" key="1">
    <source>
        <dbReference type="EMBL" id="MCD9638246.1"/>
    </source>
</evidence>
<accession>A0ABS8UTX1</accession>
<gene>
    <name evidence="1" type="ORF">HAX54_022098</name>
</gene>
<name>A0ABS8UTX1_DATST</name>
<protein>
    <submittedName>
        <fullName evidence="1">Uncharacterized protein</fullName>
    </submittedName>
</protein>
<sequence>FPSSAAAVIFSLQQTHYNSHIFVTADPLQHPRHRHNRFDDICFSPLQRASDHDNNFAAAVLPPLQWSP</sequence>
<feature type="non-terminal residue" evidence="1">
    <location>
        <position position="1"/>
    </location>
</feature>
<comment type="caution">
    <text evidence="1">The sequence shown here is derived from an EMBL/GenBank/DDBJ whole genome shotgun (WGS) entry which is preliminary data.</text>
</comment>
<organism evidence="1 2">
    <name type="scientific">Datura stramonium</name>
    <name type="common">Jimsonweed</name>
    <name type="synonym">Common thornapple</name>
    <dbReference type="NCBI Taxonomy" id="4076"/>
    <lineage>
        <taxon>Eukaryota</taxon>
        <taxon>Viridiplantae</taxon>
        <taxon>Streptophyta</taxon>
        <taxon>Embryophyta</taxon>
        <taxon>Tracheophyta</taxon>
        <taxon>Spermatophyta</taxon>
        <taxon>Magnoliopsida</taxon>
        <taxon>eudicotyledons</taxon>
        <taxon>Gunneridae</taxon>
        <taxon>Pentapetalae</taxon>
        <taxon>asterids</taxon>
        <taxon>lamiids</taxon>
        <taxon>Solanales</taxon>
        <taxon>Solanaceae</taxon>
        <taxon>Solanoideae</taxon>
        <taxon>Datureae</taxon>
        <taxon>Datura</taxon>
    </lineage>
</organism>
<reference evidence="1 2" key="1">
    <citation type="journal article" date="2021" name="BMC Genomics">
        <title>Datura genome reveals duplications of psychoactive alkaloid biosynthetic genes and high mutation rate following tissue culture.</title>
        <authorList>
            <person name="Rajewski A."/>
            <person name="Carter-House D."/>
            <person name="Stajich J."/>
            <person name="Litt A."/>
        </authorList>
    </citation>
    <scope>NUCLEOTIDE SEQUENCE [LARGE SCALE GENOMIC DNA]</scope>
    <source>
        <strain evidence="1">AR-01</strain>
    </source>
</reference>
<dbReference type="Proteomes" id="UP000823775">
    <property type="component" value="Unassembled WGS sequence"/>
</dbReference>
<keyword evidence="2" id="KW-1185">Reference proteome</keyword>
<feature type="non-terminal residue" evidence="1">
    <location>
        <position position="68"/>
    </location>
</feature>
<proteinExistence type="predicted"/>
<dbReference type="EMBL" id="JACEIK010002658">
    <property type="protein sequence ID" value="MCD9638246.1"/>
    <property type="molecule type" value="Genomic_DNA"/>
</dbReference>
<evidence type="ECO:0000313" key="2">
    <source>
        <dbReference type="Proteomes" id="UP000823775"/>
    </source>
</evidence>